<dbReference type="AlphaFoldDB" id="A0A1R1XCH2"/>
<feature type="transmembrane region" description="Helical" evidence="2">
    <location>
        <begin position="104"/>
        <end position="128"/>
    </location>
</feature>
<feature type="transmembrane region" description="Helical" evidence="2">
    <location>
        <begin position="322"/>
        <end position="342"/>
    </location>
</feature>
<comment type="caution">
    <text evidence="3">The sequence shown here is derived from an EMBL/GenBank/DDBJ whole genome shotgun (WGS) entry which is preliminary data.</text>
</comment>
<reference evidence="3 4" key="1">
    <citation type="submission" date="2017-01" db="EMBL/GenBank/DDBJ databases">
        <authorList>
            <person name="Mah S.A."/>
            <person name="Swanson W.J."/>
            <person name="Moy G.W."/>
            <person name="Vacquier V.D."/>
        </authorList>
    </citation>
    <scope>NUCLEOTIDE SEQUENCE [LARGE SCALE GENOMIC DNA]</scope>
    <source>
        <strain evidence="3 4">GSMNP</strain>
    </source>
</reference>
<keyword evidence="4" id="KW-1185">Reference proteome</keyword>
<dbReference type="Proteomes" id="UP000187283">
    <property type="component" value="Unassembled WGS sequence"/>
</dbReference>
<feature type="transmembrane region" description="Helical" evidence="2">
    <location>
        <begin position="20"/>
        <end position="45"/>
    </location>
</feature>
<keyword evidence="2" id="KW-0812">Transmembrane</keyword>
<feature type="region of interest" description="Disordered" evidence="1">
    <location>
        <begin position="433"/>
        <end position="461"/>
    </location>
</feature>
<feature type="transmembrane region" description="Helical" evidence="2">
    <location>
        <begin position="189"/>
        <end position="212"/>
    </location>
</feature>
<organism evidence="3 4">
    <name type="scientific">Smittium culicis</name>
    <dbReference type="NCBI Taxonomy" id="133412"/>
    <lineage>
        <taxon>Eukaryota</taxon>
        <taxon>Fungi</taxon>
        <taxon>Fungi incertae sedis</taxon>
        <taxon>Zoopagomycota</taxon>
        <taxon>Kickxellomycotina</taxon>
        <taxon>Harpellomycetes</taxon>
        <taxon>Harpellales</taxon>
        <taxon>Legeriomycetaceae</taxon>
        <taxon>Smittium</taxon>
    </lineage>
</organism>
<keyword evidence="2" id="KW-1133">Transmembrane helix</keyword>
<name>A0A1R1XCH2_9FUNG</name>
<dbReference type="EMBL" id="LSSN01004020">
    <property type="protein sequence ID" value="OMJ12330.1"/>
    <property type="molecule type" value="Genomic_DNA"/>
</dbReference>
<dbReference type="OrthoDB" id="5635951at2759"/>
<protein>
    <submittedName>
        <fullName evidence="3">Uncharacterized protein</fullName>
    </submittedName>
</protein>
<evidence type="ECO:0000256" key="1">
    <source>
        <dbReference type="SAM" id="MobiDB-lite"/>
    </source>
</evidence>
<feature type="transmembrane region" description="Helical" evidence="2">
    <location>
        <begin position="259"/>
        <end position="284"/>
    </location>
</feature>
<proteinExistence type="predicted"/>
<feature type="transmembrane region" description="Helical" evidence="2">
    <location>
        <begin position="148"/>
        <end position="169"/>
    </location>
</feature>
<evidence type="ECO:0000313" key="4">
    <source>
        <dbReference type="Proteomes" id="UP000187283"/>
    </source>
</evidence>
<gene>
    <name evidence="3" type="ORF">AYI70_g9191</name>
</gene>
<evidence type="ECO:0000256" key="2">
    <source>
        <dbReference type="SAM" id="Phobius"/>
    </source>
</evidence>
<evidence type="ECO:0000313" key="3">
    <source>
        <dbReference type="EMBL" id="OMJ12330.1"/>
    </source>
</evidence>
<keyword evidence="2" id="KW-0472">Membrane</keyword>
<feature type="transmembrane region" description="Helical" evidence="2">
    <location>
        <begin position="395"/>
        <end position="417"/>
    </location>
</feature>
<accession>A0A1R1XCH2</accession>
<sequence length="577" mass="66042">MHSKRNNIVFINSLLSEPHLIALVAINAFSLLCSFILIFILIYYWREIFISYNVPKPIVGGRQFGEAQIETWLSSFKLKLPPRLRWALLLIFFKKSNLIKLTPVVLSIYFITAFTDALYSIFRIFFLLRVESHILKNPHLVPNSYCLTVNYLFKSLSLICVFTRVLPTLHLQLVVLNKVNDIMSILRKIVFSFIFISFITQSSLFFITAFIFKNNNGFCADCKVYCRFLLTPIRLSNLNDPSPNSDALNKTKIVYYTNLASYFSIIIACILYSIICSSTVAYFLDRNRKRLANIRREQPFSAVLNSESDDVRRFFYRIIRRTIQYPIVIFITSVGALAWIFVANKREIEILSRPNFSSSSTSSSQSPPNSSTATNYSLIEPNISFDSISMNYSNLVYFLMHLFFSFGGIHLLIAFVLEAPIKSILLNSFSKFNSSRKLSPCPSSSSRSSNTTSASTANNDTTFSTSSPNTYVLPYVYLPENTNFTRKTFDYFEGLIPSTDHYNPDTSSSDRYNLDTSSTDHYNLDTSSTDHYNIDTLSTDRYNVDTLSTDRYNVDTLSTSDINSETLIYDNSHNINK</sequence>